<feature type="region of interest" description="Disordered" evidence="1">
    <location>
        <begin position="49"/>
        <end position="83"/>
    </location>
</feature>
<feature type="compositionally biased region" description="Basic and acidic residues" evidence="1">
    <location>
        <begin position="1"/>
        <end position="19"/>
    </location>
</feature>
<name>A0A0P1AWL3_PLAHL</name>
<feature type="compositionally biased region" description="Polar residues" evidence="1">
    <location>
        <begin position="71"/>
        <end position="83"/>
    </location>
</feature>
<evidence type="ECO:0000313" key="3">
    <source>
        <dbReference type="Proteomes" id="UP000054928"/>
    </source>
</evidence>
<keyword evidence="3" id="KW-1185">Reference proteome</keyword>
<evidence type="ECO:0000313" key="2">
    <source>
        <dbReference type="EMBL" id="CEG46628.1"/>
    </source>
</evidence>
<dbReference type="RefSeq" id="XP_024582997.1">
    <property type="nucleotide sequence ID" value="XM_024717505.1"/>
</dbReference>
<dbReference type="Proteomes" id="UP000054928">
    <property type="component" value="Unassembled WGS sequence"/>
</dbReference>
<feature type="compositionally biased region" description="Basic and acidic residues" evidence="1">
    <location>
        <begin position="60"/>
        <end position="70"/>
    </location>
</feature>
<feature type="region of interest" description="Disordered" evidence="1">
    <location>
        <begin position="1"/>
        <end position="36"/>
    </location>
</feature>
<dbReference type="GeneID" id="36398281"/>
<dbReference type="EMBL" id="CCYD01002089">
    <property type="protein sequence ID" value="CEG46628.1"/>
    <property type="molecule type" value="Genomic_DNA"/>
</dbReference>
<protein>
    <submittedName>
        <fullName evidence="2">Uncharacterized protein</fullName>
    </submittedName>
</protein>
<accession>A0A0P1AWL3</accession>
<evidence type="ECO:0000256" key="1">
    <source>
        <dbReference type="SAM" id="MobiDB-lite"/>
    </source>
</evidence>
<sequence>MLNMSRKEHNAEVANDLRTETLLTQKRRARETTDPMIISHLVPRSQRCSSINSPMYNDALTDRNPNRDSYDSQISMRTSKNIQ</sequence>
<reference evidence="3" key="1">
    <citation type="submission" date="2014-09" db="EMBL/GenBank/DDBJ databases">
        <authorList>
            <person name="Sharma Rahul"/>
            <person name="Thines Marco"/>
        </authorList>
    </citation>
    <scope>NUCLEOTIDE SEQUENCE [LARGE SCALE GENOMIC DNA]</scope>
</reference>
<dbReference type="AlphaFoldDB" id="A0A0P1AWL3"/>
<organism evidence="2 3">
    <name type="scientific">Plasmopara halstedii</name>
    <name type="common">Downy mildew of sunflower</name>
    <dbReference type="NCBI Taxonomy" id="4781"/>
    <lineage>
        <taxon>Eukaryota</taxon>
        <taxon>Sar</taxon>
        <taxon>Stramenopiles</taxon>
        <taxon>Oomycota</taxon>
        <taxon>Peronosporomycetes</taxon>
        <taxon>Peronosporales</taxon>
        <taxon>Peronosporaceae</taxon>
        <taxon>Plasmopara</taxon>
    </lineage>
</organism>
<proteinExistence type="predicted"/>